<comment type="caution">
    <text evidence="4">The sequence shown here is derived from an EMBL/GenBank/DDBJ whole genome shotgun (WGS) entry which is preliminary data.</text>
</comment>
<name>A0A9P8W3A6_9HYPO</name>
<proteinExistence type="inferred from homology"/>
<gene>
    <name evidence="4" type="ORF">B0T10DRAFT_576276</name>
</gene>
<dbReference type="OrthoDB" id="191139at2759"/>
<protein>
    <submittedName>
        <fullName evidence="4">Uncharacterized protein</fullName>
    </submittedName>
</protein>
<evidence type="ECO:0000256" key="1">
    <source>
        <dbReference type="ARBA" id="ARBA00006484"/>
    </source>
</evidence>
<dbReference type="Gene3D" id="3.40.50.720">
    <property type="entry name" value="NAD(P)-binding Rossmann-like Domain"/>
    <property type="match status" value="1"/>
</dbReference>
<dbReference type="AlphaFoldDB" id="A0A9P8W3A6"/>
<dbReference type="SUPFAM" id="SSF51735">
    <property type="entry name" value="NAD(P)-binding Rossmann-fold domains"/>
    <property type="match status" value="1"/>
</dbReference>
<accession>A0A9P8W3A6</accession>
<keyword evidence="3" id="KW-0560">Oxidoreductase</keyword>
<dbReference type="PRINTS" id="PR00081">
    <property type="entry name" value="GDHRDH"/>
</dbReference>
<dbReference type="Proteomes" id="UP000777438">
    <property type="component" value="Unassembled WGS sequence"/>
</dbReference>
<evidence type="ECO:0000256" key="3">
    <source>
        <dbReference type="ARBA" id="ARBA00023002"/>
    </source>
</evidence>
<reference evidence="4 5" key="1">
    <citation type="journal article" date="2021" name="Nat. Commun.">
        <title>Genetic determinants of endophytism in the Arabidopsis root mycobiome.</title>
        <authorList>
            <person name="Mesny F."/>
            <person name="Miyauchi S."/>
            <person name="Thiergart T."/>
            <person name="Pickel B."/>
            <person name="Atanasova L."/>
            <person name="Karlsson M."/>
            <person name="Huettel B."/>
            <person name="Barry K.W."/>
            <person name="Haridas S."/>
            <person name="Chen C."/>
            <person name="Bauer D."/>
            <person name="Andreopoulos W."/>
            <person name="Pangilinan J."/>
            <person name="LaButti K."/>
            <person name="Riley R."/>
            <person name="Lipzen A."/>
            <person name="Clum A."/>
            <person name="Drula E."/>
            <person name="Henrissat B."/>
            <person name="Kohler A."/>
            <person name="Grigoriev I.V."/>
            <person name="Martin F.M."/>
            <person name="Hacquard S."/>
        </authorList>
    </citation>
    <scope>NUCLEOTIDE SEQUENCE [LARGE SCALE GENOMIC DNA]</scope>
    <source>
        <strain evidence="4 5">MPI-CAGE-CH-0241</strain>
    </source>
</reference>
<dbReference type="PANTHER" id="PTHR24320">
    <property type="entry name" value="RETINOL DEHYDROGENASE"/>
    <property type="match status" value="1"/>
</dbReference>
<dbReference type="InterPro" id="IPR036291">
    <property type="entry name" value="NAD(P)-bd_dom_sf"/>
</dbReference>
<evidence type="ECO:0000256" key="2">
    <source>
        <dbReference type="ARBA" id="ARBA00022857"/>
    </source>
</evidence>
<dbReference type="PANTHER" id="PTHR24320:SF236">
    <property type="entry name" value="SHORT-CHAIN DEHYDROGENASE-RELATED"/>
    <property type="match status" value="1"/>
</dbReference>
<evidence type="ECO:0000313" key="4">
    <source>
        <dbReference type="EMBL" id="KAH6886453.1"/>
    </source>
</evidence>
<comment type="similarity">
    <text evidence="1">Belongs to the short-chain dehydrogenases/reductases (SDR) family.</text>
</comment>
<keyword evidence="2" id="KW-0521">NADP</keyword>
<dbReference type="Pfam" id="PF00106">
    <property type="entry name" value="adh_short"/>
    <property type="match status" value="1"/>
</dbReference>
<dbReference type="EMBL" id="JAGPYM010000016">
    <property type="protein sequence ID" value="KAH6886453.1"/>
    <property type="molecule type" value="Genomic_DNA"/>
</dbReference>
<keyword evidence="5" id="KW-1185">Reference proteome</keyword>
<organism evidence="4 5">
    <name type="scientific">Thelonectria olida</name>
    <dbReference type="NCBI Taxonomy" id="1576542"/>
    <lineage>
        <taxon>Eukaryota</taxon>
        <taxon>Fungi</taxon>
        <taxon>Dikarya</taxon>
        <taxon>Ascomycota</taxon>
        <taxon>Pezizomycotina</taxon>
        <taxon>Sordariomycetes</taxon>
        <taxon>Hypocreomycetidae</taxon>
        <taxon>Hypocreales</taxon>
        <taxon>Nectriaceae</taxon>
        <taxon>Thelonectria</taxon>
    </lineage>
</organism>
<sequence>MSVRSQMFPPSPTFTETSLPSLSSRVYIITGATSGVGFELAKILYSQDATVYLAARNAPKITSSIESIKATFPASAGRLEALQIDLSDLTSIAPAAALFRERESRLDGLVLNAGVMTPPEDSRSKQGYELQMGTNCLGGYLLLRSLEPVLLSTVGIAENNAVRVVWLSSTLQIGTPKGGIVWDEDKDEPKMAKNQMENYMMSKVGNLFLAQDTAARLGPRGVMSVSVNPGFMKTELQRHMPGPASFFMGIVFKPPKFGAYSELFGLLSPEVTLEKNGSFVIPWGRFGCLPDDIKTSLKDTQHGGTGVAQRFFGWCERETKQYM</sequence>
<evidence type="ECO:0000313" key="5">
    <source>
        <dbReference type="Proteomes" id="UP000777438"/>
    </source>
</evidence>
<dbReference type="InterPro" id="IPR002347">
    <property type="entry name" value="SDR_fam"/>
</dbReference>
<dbReference type="GO" id="GO:0016491">
    <property type="term" value="F:oxidoreductase activity"/>
    <property type="evidence" value="ECO:0007669"/>
    <property type="project" value="UniProtKB-KW"/>
</dbReference>